<reference evidence="13 14" key="1">
    <citation type="submission" date="2018-01" db="EMBL/GenBank/DDBJ databases">
        <title>Whole genome analyses suggest that Burkholderia sensu lato contains two further novel genera in the rhizoxinica-symbiotica group Mycetohabitans gen. nov., and Trinickia gen. nov.: implications for the evolution of diazotrophy and nodulation in the Burkholderiaceae.</title>
        <authorList>
            <person name="Estrada-de los Santos P."/>
            <person name="Palmer M."/>
            <person name="Chavez-Ramirez B."/>
            <person name="Beukes C."/>
            <person name="Steenkamp E.T."/>
            <person name="Hirsch A.M."/>
            <person name="Manyaka P."/>
            <person name="Maluk M."/>
            <person name="Lafos M."/>
            <person name="Crook M."/>
            <person name="Gross E."/>
            <person name="Simon M.F."/>
            <person name="Bueno dos Reis Junior F."/>
            <person name="Poole P.S."/>
            <person name="Venter S.N."/>
            <person name="James E.K."/>
        </authorList>
    </citation>
    <scope>NUCLEOTIDE SEQUENCE [LARGE SCALE GENOMIC DNA]</scope>
    <source>
        <strain evidence="13 14">GP25-8</strain>
    </source>
</reference>
<evidence type="ECO:0000256" key="1">
    <source>
        <dbReference type="ARBA" id="ARBA00022490"/>
    </source>
</evidence>
<dbReference type="NCBIfam" id="NF033855">
    <property type="entry name" value="tRNA_MNMC2"/>
    <property type="match status" value="1"/>
</dbReference>
<protein>
    <recommendedName>
        <fullName evidence="10">tRNA 5-methylaminomethyl-2-thiouridine biosynthesis bifunctional protein MnmC</fullName>
        <shortName evidence="10">tRNA mnm(5)s(2)U biosynthesis bifunctional protein</shortName>
    </recommendedName>
    <domain>
        <recommendedName>
            <fullName evidence="10">tRNA (mnm(5)s(2)U34)-methyltransferase</fullName>
            <ecNumber evidence="10">2.1.1.61</ecNumber>
        </recommendedName>
    </domain>
    <domain>
        <recommendedName>
            <fullName evidence="10">FAD-dependent cmnm(5)s(2)U34 oxidoreductase</fullName>
            <ecNumber evidence="10">1.5.-.-</ecNumber>
        </recommendedName>
    </domain>
</protein>
<dbReference type="Pfam" id="PF01266">
    <property type="entry name" value="DAO"/>
    <property type="match status" value="1"/>
</dbReference>
<evidence type="ECO:0000256" key="10">
    <source>
        <dbReference type="HAMAP-Rule" id="MF_01102"/>
    </source>
</evidence>
<evidence type="ECO:0000256" key="2">
    <source>
        <dbReference type="ARBA" id="ARBA00022603"/>
    </source>
</evidence>
<comment type="subcellular location">
    <subcellularLocation>
        <location evidence="10">Cytoplasm</location>
    </subcellularLocation>
</comment>
<evidence type="ECO:0000313" key="13">
    <source>
        <dbReference type="EMBL" id="PMS18957.1"/>
    </source>
</evidence>
<keyword evidence="2 10" id="KW-0489">Methyltransferase</keyword>
<keyword evidence="14" id="KW-1185">Reference proteome</keyword>
<dbReference type="HAMAP" id="MF_01102">
    <property type="entry name" value="MnmC"/>
    <property type="match status" value="1"/>
</dbReference>
<dbReference type="AlphaFoldDB" id="A0A2N7VPA2"/>
<evidence type="ECO:0000256" key="4">
    <source>
        <dbReference type="ARBA" id="ARBA00022679"/>
    </source>
</evidence>
<dbReference type="GO" id="GO:0005737">
    <property type="term" value="C:cytoplasm"/>
    <property type="evidence" value="ECO:0007669"/>
    <property type="project" value="UniProtKB-SubCell"/>
</dbReference>
<comment type="catalytic activity">
    <reaction evidence="10">
        <text>5-aminomethyl-2-thiouridine(34) in tRNA + S-adenosyl-L-methionine = 5-methylaminomethyl-2-thiouridine(34) in tRNA + S-adenosyl-L-homocysteine + H(+)</text>
        <dbReference type="Rhea" id="RHEA:19569"/>
        <dbReference type="Rhea" id="RHEA-COMP:10195"/>
        <dbReference type="Rhea" id="RHEA-COMP:10197"/>
        <dbReference type="ChEBI" id="CHEBI:15378"/>
        <dbReference type="ChEBI" id="CHEBI:57856"/>
        <dbReference type="ChEBI" id="CHEBI:59789"/>
        <dbReference type="ChEBI" id="CHEBI:74454"/>
        <dbReference type="ChEBI" id="CHEBI:74455"/>
        <dbReference type="EC" id="2.1.1.61"/>
    </reaction>
</comment>
<evidence type="ECO:0000256" key="5">
    <source>
        <dbReference type="ARBA" id="ARBA00022691"/>
    </source>
</evidence>
<dbReference type="GO" id="GO:0016645">
    <property type="term" value="F:oxidoreductase activity, acting on the CH-NH group of donors"/>
    <property type="evidence" value="ECO:0007669"/>
    <property type="project" value="InterPro"/>
</dbReference>
<evidence type="ECO:0000256" key="7">
    <source>
        <dbReference type="ARBA" id="ARBA00022827"/>
    </source>
</evidence>
<dbReference type="InterPro" id="IPR008471">
    <property type="entry name" value="MnmC-like_methylTransf"/>
</dbReference>
<keyword evidence="1 10" id="KW-0963">Cytoplasm</keyword>
<dbReference type="PANTHER" id="PTHR13847:SF283">
    <property type="entry name" value="TRNA 5-METHYLAMINOMETHYL-2-THIOURIDINE BIOSYNTHESIS BIFUNCTIONAL PROTEIN MNMC"/>
    <property type="match status" value="1"/>
</dbReference>
<dbReference type="Gene3D" id="3.40.50.150">
    <property type="entry name" value="Vaccinia Virus protein VP39"/>
    <property type="match status" value="1"/>
</dbReference>
<dbReference type="NCBIfam" id="NF002481">
    <property type="entry name" value="PRK01747.1-2"/>
    <property type="match status" value="1"/>
</dbReference>
<feature type="domain" description="MnmC-like methyltransferase" evidence="12">
    <location>
        <begin position="116"/>
        <end position="233"/>
    </location>
</feature>
<dbReference type="Pfam" id="PF05430">
    <property type="entry name" value="Methyltransf_30"/>
    <property type="match status" value="1"/>
</dbReference>
<evidence type="ECO:0000259" key="12">
    <source>
        <dbReference type="Pfam" id="PF05430"/>
    </source>
</evidence>
<dbReference type="Gene3D" id="3.30.9.10">
    <property type="entry name" value="D-Amino Acid Oxidase, subunit A, domain 2"/>
    <property type="match status" value="1"/>
</dbReference>
<feature type="region of interest" description="FAD-dependent cmnm(5)s(2)U34 oxidoreductase" evidence="10">
    <location>
        <begin position="260"/>
        <end position="658"/>
    </location>
</feature>
<feature type="region of interest" description="tRNA (mnm(5)s(2)U34)-methyltransferase" evidence="10">
    <location>
        <begin position="1"/>
        <end position="236"/>
    </location>
</feature>
<keyword evidence="8 10" id="KW-0560">Oxidoreductase</keyword>
<dbReference type="NCBIfam" id="TIGR03197">
    <property type="entry name" value="MnmC_Cterm"/>
    <property type="match status" value="1"/>
</dbReference>
<organism evidence="13 14">
    <name type="scientific">Trinickia soli</name>
    <dbReference type="NCBI Taxonomy" id="380675"/>
    <lineage>
        <taxon>Bacteria</taxon>
        <taxon>Pseudomonadati</taxon>
        <taxon>Pseudomonadota</taxon>
        <taxon>Betaproteobacteria</taxon>
        <taxon>Burkholderiales</taxon>
        <taxon>Burkholderiaceae</taxon>
        <taxon>Trinickia</taxon>
    </lineage>
</organism>
<dbReference type="InterPro" id="IPR036188">
    <property type="entry name" value="FAD/NAD-bd_sf"/>
</dbReference>
<comment type="similarity">
    <text evidence="10">In the N-terminal section; belongs to the methyltransferase superfamily. tRNA (mnm(5)s(2)U34)-methyltransferase family.</text>
</comment>
<dbReference type="NCBIfam" id="NF002483">
    <property type="entry name" value="PRK01747.1-4"/>
    <property type="match status" value="1"/>
</dbReference>
<keyword evidence="5 10" id="KW-0949">S-adenosyl-L-methionine</keyword>
<keyword evidence="3 10" id="KW-0285">Flavoprotein</keyword>
<dbReference type="EMBL" id="PNYB01000023">
    <property type="protein sequence ID" value="PMS18957.1"/>
    <property type="molecule type" value="Genomic_DNA"/>
</dbReference>
<sequence>MSSKLLPATLAFRDDGTPFSPAYDDIYHSAAGAFAQAEHVFLRGNGLPGRWHGRRSFTVVETGFGIGGNFLATWAAWRADPNRCERLAFVSIEKHPFRAQDLRSLYARLASDATLSPLAAQLAEAWPMLTPGLHRLEFEDGRVTLTIAFGDALELLPKLCLRADAFYLDGFSPAKNPELWSPAVFKTLARLAGDGATLATYTCAGHVRRGLDEAGFDCAKQEGFASKRAMLVGRFAPRWRVRRHEPPLPFEASERHAIIVGAGLAGCALAQRLAVRGWRITLVERHARPGCEASGNPAGVFHPLLSRDDSVASRITRSGFLYALARWAALERAGHAFARSRDGLLQIADDGEQAQALDEAIASFGYPHELVQSVSAAQAREAAGVPVARGGWLYPRGGALDPGALCAALIASANDAIEWRTGVEAQRIEREHNGWSVWDAHGGVIARASVVAFANAHDAARLAGLRYAPTRIVRGQLTCLPQSVSPALRLPIIGEGYAAPLPDGLLTGATYDVDDAGAELRAGSHAENLVRLAGLLPGFDRCAGASELDPTRLTGRVAFRCVTSDRLPMIGSLGDEHASAQQADALRGARLPDLPRAPGLYGAFAFGSRGLVWASLGAELVAAQLEGEPWPMERDLADALDPARYLLRALRQGVLRPA</sequence>
<dbReference type="InterPro" id="IPR017610">
    <property type="entry name" value="tRNA_S-uridine_synth_MnmC_C"/>
</dbReference>
<gene>
    <name evidence="10" type="primary">mnmC</name>
    <name evidence="13" type="ORF">C0Z19_22200</name>
</gene>
<dbReference type="GO" id="GO:0050660">
    <property type="term" value="F:flavin adenine dinucleotide binding"/>
    <property type="evidence" value="ECO:0007669"/>
    <property type="project" value="UniProtKB-UniRule"/>
</dbReference>
<dbReference type="EC" id="1.5.-.-" evidence="10"/>
<comment type="caution">
    <text evidence="13">The sequence shown here is derived from an EMBL/GenBank/DDBJ whole genome shotgun (WGS) entry which is preliminary data.</text>
</comment>
<keyword evidence="9 10" id="KW-0511">Multifunctional enzyme</keyword>
<keyword evidence="6 10" id="KW-0819">tRNA processing</keyword>
<dbReference type="InterPro" id="IPR029063">
    <property type="entry name" value="SAM-dependent_MTases_sf"/>
</dbReference>
<proteinExistence type="inferred from homology"/>
<keyword evidence="7 10" id="KW-0274">FAD</keyword>
<dbReference type="PANTHER" id="PTHR13847">
    <property type="entry name" value="SARCOSINE DEHYDROGENASE-RELATED"/>
    <property type="match status" value="1"/>
</dbReference>
<dbReference type="Gene3D" id="3.50.50.60">
    <property type="entry name" value="FAD/NAD(P)-binding domain"/>
    <property type="match status" value="1"/>
</dbReference>
<dbReference type="GO" id="GO:0032259">
    <property type="term" value="P:methylation"/>
    <property type="evidence" value="ECO:0007669"/>
    <property type="project" value="UniProtKB-KW"/>
</dbReference>
<evidence type="ECO:0000256" key="3">
    <source>
        <dbReference type="ARBA" id="ARBA00022630"/>
    </source>
</evidence>
<dbReference type="EC" id="2.1.1.61" evidence="10"/>
<comment type="similarity">
    <text evidence="10">In the C-terminal section; belongs to the DAO family.</text>
</comment>
<evidence type="ECO:0000256" key="6">
    <source>
        <dbReference type="ARBA" id="ARBA00022694"/>
    </source>
</evidence>
<dbReference type="RefSeq" id="WP_102611992.1">
    <property type="nucleotide sequence ID" value="NZ_CADIKD010000019.1"/>
</dbReference>
<comment type="cofactor">
    <cofactor evidence="10">
        <name>FAD</name>
        <dbReference type="ChEBI" id="CHEBI:57692"/>
    </cofactor>
</comment>
<dbReference type="InterPro" id="IPR047785">
    <property type="entry name" value="tRNA_MNMC2"/>
</dbReference>
<evidence type="ECO:0000256" key="9">
    <source>
        <dbReference type="ARBA" id="ARBA00023268"/>
    </source>
</evidence>
<accession>A0A2N7VPA2</accession>
<dbReference type="InterPro" id="IPR006076">
    <property type="entry name" value="FAD-dep_OxRdtase"/>
</dbReference>
<dbReference type="SUPFAM" id="SSF51905">
    <property type="entry name" value="FAD/NAD(P)-binding domain"/>
    <property type="match status" value="1"/>
</dbReference>
<dbReference type="GO" id="GO:0004808">
    <property type="term" value="F:tRNA (5-methylaminomethyl-2-thiouridylate)(34)-methyltransferase activity"/>
    <property type="evidence" value="ECO:0007669"/>
    <property type="project" value="UniProtKB-EC"/>
</dbReference>
<feature type="domain" description="FAD dependent oxidoreductase" evidence="11">
    <location>
        <begin position="257"/>
        <end position="623"/>
    </location>
</feature>
<evidence type="ECO:0000256" key="8">
    <source>
        <dbReference type="ARBA" id="ARBA00023002"/>
    </source>
</evidence>
<evidence type="ECO:0000259" key="11">
    <source>
        <dbReference type="Pfam" id="PF01266"/>
    </source>
</evidence>
<dbReference type="Proteomes" id="UP000235347">
    <property type="component" value="Unassembled WGS sequence"/>
</dbReference>
<evidence type="ECO:0000313" key="14">
    <source>
        <dbReference type="Proteomes" id="UP000235347"/>
    </source>
</evidence>
<dbReference type="InterPro" id="IPR023032">
    <property type="entry name" value="tRNA_MAMT_biosynth_bifunc_MnmC"/>
</dbReference>
<keyword evidence="4 10" id="KW-0808">Transferase</keyword>
<name>A0A2N7VPA2_9BURK</name>
<comment type="function">
    <text evidence="10">Catalyzes the last two steps in the biosynthesis of 5-methylaminomethyl-2-thiouridine (mnm(5)s(2)U) at the wobble position (U34) in tRNA. Catalyzes the FAD-dependent demodification of cmnm(5)s(2)U34 to nm(5)s(2)U34, followed by the transfer of a methyl group from S-adenosyl-L-methionine to nm(5)s(2)U34, to form mnm(5)s(2)U34.</text>
</comment>
<dbReference type="GO" id="GO:0002097">
    <property type="term" value="P:tRNA wobble base modification"/>
    <property type="evidence" value="ECO:0007669"/>
    <property type="project" value="UniProtKB-UniRule"/>
</dbReference>